<accession>D3RWQ6</accession>
<dbReference type="EMBL" id="CP001899">
    <property type="protein sequence ID" value="ADC64919.1"/>
    <property type="molecule type" value="Genomic_DNA"/>
</dbReference>
<dbReference type="KEGG" id="fpl:Ferp_0749"/>
<dbReference type="HOGENOM" id="CLU_1217534_0_0_2"/>
<organism evidence="1 2">
    <name type="scientific">Ferroglobus placidus (strain DSM 10642 / AEDII12DO)</name>
    <dbReference type="NCBI Taxonomy" id="589924"/>
    <lineage>
        <taxon>Archaea</taxon>
        <taxon>Methanobacteriati</taxon>
        <taxon>Methanobacteriota</taxon>
        <taxon>Archaeoglobi</taxon>
        <taxon>Archaeoglobales</taxon>
        <taxon>Archaeoglobaceae</taxon>
        <taxon>Ferroglobus</taxon>
    </lineage>
</organism>
<evidence type="ECO:0000313" key="2">
    <source>
        <dbReference type="Proteomes" id="UP000002613"/>
    </source>
</evidence>
<evidence type="ECO:0000313" key="1">
    <source>
        <dbReference type="EMBL" id="ADC64919.1"/>
    </source>
</evidence>
<proteinExistence type="predicted"/>
<dbReference type="AlphaFoldDB" id="D3RWQ6"/>
<gene>
    <name evidence="1" type="ordered locus">Ferp_0749</name>
</gene>
<reference evidence="2" key="1">
    <citation type="submission" date="2010-02" db="EMBL/GenBank/DDBJ databases">
        <title>Complete sequence of Ferroglobus placidus DSM 10642.</title>
        <authorList>
            <consortium name="US DOE Joint Genome Institute"/>
            <person name="Lucas S."/>
            <person name="Copeland A."/>
            <person name="Lapidus A."/>
            <person name="Cheng J.-F."/>
            <person name="Bruce D."/>
            <person name="Goodwin L."/>
            <person name="Pitluck S."/>
            <person name="Saunders E."/>
            <person name="Brettin T."/>
            <person name="Detter J.C."/>
            <person name="Han C."/>
            <person name="Tapia R."/>
            <person name="Larimer F."/>
            <person name="Land M."/>
            <person name="Hauser L."/>
            <person name="Kyrpides N."/>
            <person name="Ivanova N."/>
            <person name="Holmes D."/>
            <person name="Lovley D."/>
            <person name="Kyrpides N."/>
            <person name="Anderson I.J."/>
            <person name="Woyke T."/>
        </authorList>
    </citation>
    <scope>NUCLEOTIDE SEQUENCE [LARGE SCALE GENOMIC DNA]</scope>
    <source>
        <strain evidence="2">DSM 10642 / AEDII12DO</strain>
    </source>
</reference>
<sequence>MTNIFFHVKFKEFVEFAVKNSVGLIYDDSYGAGIIVKEMMKLFKDGDVYYIIFTDMNDIRTKKFFENLSKVDEKIGEVLKNVKAIKIGRSKEVFNNNLFAYIEMVEDIEGVFHDLASIVKKLDEKALIVYDGMFLFYRICGEKVFFENLEKFISSIGNFRGVTLIPIMSEVDESIAYLFDLVLSVKKSEKLYSMGRREYEVEILHSIFPQLPPLLAFKIIQDEIVEV</sequence>
<dbReference type="eggNOG" id="arCOG03793">
    <property type="taxonomic scope" value="Archaea"/>
</dbReference>
<name>D3RWQ6_FERPA</name>
<evidence type="ECO:0008006" key="3">
    <source>
        <dbReference type="Google" id="ProtNLM"/>
    </source>
</evidence>
<reference evidence="1 2" key="2">
    <citation type="journal article" date="2011" name="Stand. Genomic Sci.">
        <title>Complete genome sequence of Ferroglobus placidus AEDII12DO.</title>
        <authorList>
            <person name="Anderson I."/>
            <person name="Risso C."/>
            <person name="Holmes D."/>
            <person name="Lucas S."/>
            <person name="Copeland A."/>
            <person name="Lapidus A."/>
            <person name="Cheng J.F."/>
            <person name="Bruce D."/>
            <person name="Goodwin L."/>
            <person name="Pitluck S."/>
            <person name="Saunders E."/>
            <person name="Brettin T."/>
            <person name="Detter J.C."/>
            <person name="Han C."/>
            <person name="Tapia R."/>
            <person name="Larimer F."/>
            <person name="Land M."/>
            <person name="Hauser L."/>
            <person name="Woyke T."/>
            <person name="Lovley D."/>
            <person name="Kyrpides N."/>
            <person name="Ivanova N."/>
        </authorList>
    </citation>
    <scope>NUCLEOTIDE SEQUENCE [LARGE SCALE GENOMIC DNA]</scope>
    <source>
        <strain evidence="2">DSM 10642 / AEDII12DO</strain>
    </source>
</reference>
<protein>
    <recommendedName>
        <fullName evidence="3">KaiC-like domain-containing protein</fullName>
    </recommendedName>
</protein>
<dbReference type="Proteomes" id="UP000002613">
    <property type="component" value="Chromosome"/>
</dbReference>
<dbReference type="PaxDb" id="589924-Ferp_0749"/>
<keyword evidence="2" id="KW-1185">Reference proteome</keyword>
<dbReference type="STRING" id="589924.Ferp_0749"/>